<protein>
    <recommendedName>
        <fullName evidence="3">F-box domain-containing protein</fullName>
    </recommendedName>
</protein>
<evidence type="ECO:0000313" key="2">
    <source>
        <dbReference type="Proteomes" id="UP000245383"/>
    </source>
</evidence>
<proteinExistence type="predicted"/>
<sequence>MNQFSLELAKQTCKYLYCSKQTDTLLQLSRVCSLWRDAALSQLYCTIKVNIPQLKLPRPALLESYSLYTKSVSIYMPSTSIPLYKNNIQSVYNSHSEDLTHTNLTQERTKLPSGSEIERSLLSIFSTPWLSVKRIEFYVNSQLNWFSVFEIVSNKLPNLESIQFILTDTCNHDSLLIDLNYYLAHKKLSFVDISFKFSEDFLPEKNSLISKSFSKYFMDTIFLNSRMLNSIEISSNFINGITLFELVDSEKALKKISIPNILEEDLVEFSNLSNANFIKNQHTRFSRYGNYQSITLDFLSSSITSLDLKNIFVSDGDFELPCLAHIFPRLESLKIDKIMYFEKQIIGSKPLFRVGNKAFNKLFSSYWPNIKKLYLPSISDKDAINISKYCTNIEELTVNQNGNNICDLTIKGLSALINSLPKLKVLNVPKLYLDSNVKNIELDLLQGYDSIEYILHKYPHKNTSAKKDKILYANINEINNNFVSIAETKPLINWGNSKLVKLDISNWQIGILDLISLVSLISTLKNLKTSSCFSSYSVLKNNAIHLSELEYLKVLGINPFFPNLDVSIKCSNTLVSEFYEELCTLKTFFYKATTQ</sequence>
<organism evidence="1 2">
    <name type="scientific">Smittium simulii</name>
    <dbReference type="NCBI Taxonomy" id="133385"/>
    <lineage>
        <taxon>Eukaryota</taxon>
        <taxon>Fungi</taxon>
        <taxon>Fungi incertae sedis</taxon>
        <taxon>Zoopagomycota</taxon>
        <taxon>Kickxellomycotina</taxon>
        <taxon>Harpellomycetes</taxon>
        <taxon>Harpellales</taxon>
        <taxon>Legeriomycetaceae</taxon>
        <taxon>Smittium</taxon>
    </lineage>
</organism>
<dbReference type="InterPro" id="IPR032675">
    <property type="entry name" value="LRR_dom_sf"/>
</dbReference>
<comment type="caution">
    <text evidence="1">The sequence shown here is derived from an EMBL/GenBank/DDBJ whole genome shotgun (WGS) entry which is preliminary data.</text>
</comment>
<dbReference type="AlphaFoldDB" id="A0A2T9YMY0"/>
<name>A0A2T9YMY0_9FUNG</name>
<dbReference type="Gene3D" id="3.80.10.10">
    <property type="entry name" value="Ribonuclease Inhibitor"/>
    <property type="match status" value="1"/>
</dbReference>
<reference evidence="1 2" key="1">
    <citation type="journal article" date="2018" name="MBio">
        <title>Comparative Genomics Reveals the Core Gene Toolbox for the Fungus-Insect Symbiosis.</title>
        <authorList>
            <person name="Wang Y."/>
            <person name="Stata M."/>
            <person name="Wang W."/>
            <person name="Stajich J.E."/>
            <person name="White M.M."/>
            <person name="Moncalvo J.M."/>
        </authorList>
    </citation>
    <scope>NUCLEOTIDE SEQUENCE [LARGE SCALE GENOMIC DNA]</scope>
    <source>
        <strain evidence="1 2">SWE-8-4</strain>
    </source>
</reference>
<keyword evidence="2" id="KW-1185">Reference proteome</keyword>
<evidence type="ECO:0008006" key="3">
    <source>
        <dbReference type="Google" id="ProtNLM"/>
    </source>
</evidence>
<gene>
    <name evidence="1" type="ORF">BB561_003075</name>
</gene>
<evidence type="ECO:0000313" key="1">
    <source>
        <dbReference type="EMBL" id="PVU93715.1"/>
    </source>
</evidence>
<dbReference type="EMBL" id="MBFR01000118">
    <property type="protein sequence ID" value="PVU93715.1"/>
    <property type="molecule type" value="Genomic_DNA"/>
</dbReference>
<accession>A0A2T9YMY0</accession>
<dbReference type="Proteomes" id="UP000245383">
    <property type="component" value="Unassembled WGS sequence"/>
</dbReference>
<dbReference type="SUPFAM" id="SSF52047">
    <property type="entry name" value="RNI-like"/>
    <property type="match status" value="1"/>
</dbReference>